<dbReference type="PANTHER" id="PTHR37550:SF3">
    <property type="entry name" value="ANTITOXIN VAPB1"/>
    <property type="match status" value="1"/>
</dbReference>
<name>A0ABW2LAR2_9BACT</name>
<gene>
    <name evidence="4" type="ORF">ACFQY0_14515</name>
</gene>
<evidence type="ECO:0000313" key="5">
    <source>
        <dbReference type="Proteomes" id="UP001596472"/>
    </source>
</evidence>
<dbReference type="Pfam" id="PF04014">
    <property type="entry name" value="MazE_antitoxin"/>
    <property type="match status" value="1"/>
</dbReference>
<evidence type="ECO:0000256" key="1">
    <source>
        <dbReference type="ARBA" id="ARBA00007924"/>
    </source>
</evidence>
<comment type="caution">
    <text evidence="4">The sequence shown here is derived from an EMBL/GenBank/DDBJ whole genome shotgun (WGS) entry which is preliminary data.</text>
</comment>
<evidence type="ECO:0000259" key="3">
    <source>
        <dbReference type="PROSITE" id="PS51740"/>
    </source>
</evidence>
<keyword evidence="2" id="KW-0238">DNA-binding</keyword>
<proteinExistence type="inferred from homology"/>
<dbReference type="InterPro" id="IPR051734">
    <property type="entry name" value="VapB_TA_antitoxins"/>
</dbReference>
<dbReference type="PROSITE" id="PS51740">
    <property type="entry name" value="SPOVT_ABRB"/>
    <property type="match status" value="1"/>
</dbReference>
<dbReference type="SMART" id="SM00966">
    <property type="entry name" value="SpoVT_AbrB"/>
    <property type="match status" value="1"/>
</dbReference>
<dbReference type="InterPro" id="IPR037914">
    <property type="entry name" value="SpoVT-AbrB_sf"/>
</dbReference>
<dbReference type="Proteomes" id="UP001596472">
    <property type="component" value="Unassembled WGS sequence"/>
</dbReference>
<dbReference type="EMBL" id="JBHTBS010000007">
    <property type="protein sequence ID" value="MFC7338404.1"/>
    <property type="molecule type" value="Genomic_DNA"/>
</dbReference>
<feature type="domain" description="SpoVT-AbrB" evidence="3">
    <location>
        <begin position="3"/>
        <end position="43"/>
    </location>
</feature>
<evidence type="ECO:0000256" key="2">
    <source>
        <dbReference type="PROSITE-ProRule" id="PRU01076"/>
    </source>
</evidence>
<dbReference type="SUPFAM" id="SSF89447">
    <property type="entry name" value="AbrB/MazE/MraZ-like"/>
    <property type="match status" value="1"/>
</dbReference>
<evidence type="ECO:0000313" key="4">
    <source>
        <dbReference type="EMBL" id="MFC7338404.1"/>
    </source>
</evidence>
<dbReference type="InterPro" id="IPR007159">
    <property type="entry name" value="SpoVT-AbrB_dom"/>
</dbReference>
<organism evidence="4 5">
    <name type="scientific">Haloferula chungangensis</name>
    <dbReference type="NCBI Taxonomy" id="1048331"/>
    <lineage>
        <taxon>Bacteria</taxon>
        <taxon>Pseudomonadati</taxon>
        <taxon>Verrucomicrobiota</taxon>
        <taxon>Verrucomicrobiia</taxon>
        <taxon>Verrucomicrobiales</taxon>
        <taxon>Verrucomicrobiaceae</taxon>
        <taxon>Haloferula</taxon>
    </lineage>
</organism>
<sequence length="77" mass="8578">MTTTVFLNGRSQAVRIPKDFRFEGKEVSVRRVGDGVLLEPLKAGAWPEGYFEAIRIDDPGFERGDQGELPKLVDLGE</sequence>
<comment type="similarity">
    <text evidence="1">Belongs to the VapB family.</text>
</comment>
<reference evidence="5" key="1">
    <citation type="journal article" date="2019" name="Int. J. Syst. Evol. Microbiol.">
        <title>The Global Catalogue of Microorganisms (GCM) 10K type strain sequencing project: providing services to taxonomists for standard genome sequencing and annotation.</title>
        <authorList>
            <consortium name="The Broad Institute Genomics Platform"/>
            <consortium name="The Broad Institute Genome Sequencing Center for Infectious Disease"/>
            <person name="Wu L."/>
            <person name="Ma J."/>
        </authorList>
    </citation>
    <scope>NUCLEOTIDE SEQUENCE [LARGE SCALE GENOMIC DNA]</scope>
    <source>
        <strain evidence="5">CGMCC 4.1467</strain>
    </source>
</reference>
<dbReference type="PANTHER" id="PTHR37550">
    <property type="entry name" value="ANTITOXIN VAPB1"/>
    <property type="match status" value="1"/>
</dbReference>
<dbReference type="Gene3D" id="2.10.260.10">
    <property type="match status" value="1"/>
</dbReference>
<accession>A0ABW2LAR2</accession>
<dbReference type="RefSeq" id="WP_379713693.1">
    <property type="nucleotide sequence ID" value="NZ_JBHTBS010000007.1"/>
</dbReference>
<protein>
    <submittedName>
        <fullName evidence="4">Antitoxin</fullName>
    </submittedName>
</protein>
<keyword evidence="5" id="KW-1185">Reference proteome</keyword>